<keyword evidence="2" id="KW-1185">Reference proteome</keyword>
<reference evidence="1 2" key="1">
    <citation type="submission" date="2020-01" db="EMBL/GenBank/DDBJ databases">
        <authorList>
            <person name="Kim M.K."/>
        </authorList>
    </citation>
    <scope>NUCLEOTIDE SEQUENCE [LARGE SCALE GENOMIC DNA]</scope>
    <source>
        <strain evidence="1 2">172606-1</strain>
    </source>
</reference>
<gene>
    <name evidence="1" type="ORF">GXP67_19605</name>
</gene>
<dbReference type="KEGG" id="rhoz:GXP67_19605"/>
<dbReference type="Proteomes" id="UP000480178">
    <property type="component" value="Chromosome"/>
</dbReference>
<evidence type="ECO:0000313" key="2">
    <source>
        <dbReference type="Proteomes" id="UP000480178"/>
    </source>
</evidence>
<protein>
    <submittedName>
        <fullName evidence="1">Uncharacterized protein</fullName>
    </submittedName>
</protein>
<dbReference type="RefSeq" id="WP_162444700.1">
    <property type="nucleotide sequence ID" value="NZ_CP048222.1"/>
</dbReference>
<dbReference type="AlphaFoldDB" id="A0A6C0GM49"/>
<name>A0A6C0GM49_9BACT</name>
<dbReference type="EMBL" id="CP048222">
    <property type="protein sequence ID" value="QHT68692.1"/>
    <property type="molecule type" value="Genomic_DNA"/>
</dbReference>
<evidence type="ECO:0000313" key="1">
    <source>
        <dbReference type="EMBL" id="QHT68692.1"/>
    </source>
</evidence>
<sequence>MIYIEDAWDINHILNMLKNDDSPGSIGSADISIAFLNDLNAFVIQTGDKEFITSGKGKVGNPKLSKIKSVEVLSEGHMYLALWKNRVALAAEIENNPKLSTLKSLYMNYKRKKSIKKII</sequence>
<organism evidence="1 2">
    <name type="scientific">Rhodocytophaga rosea</name>
    <dbReference type="NCBI Taxonomy" id="2704465"/>
    <lineage>
        <taxon>Bacteria</taxon>
        <taxon>Pseudomonadati</taxon>
        <taxon>Bacteroidota</taxon>
        <taxon>Cytophagia</taxon>
        <taxon>Cytophagales</taxon>
        <taxon>Rhodocytophagaceae</taxon>
        <taxon>Rhodocytophaga</taxon>
    </lineage>
</organism>
<accession>A0A6C0GM49</accession>
<proteinExistence type="predicted"/>